<name>A0AB36FMW7_ALTMA</name>
<comment type="caution">
    <text evidence="1">The sequence shown here is derived from an EMBL/GenBank/DDBJ whole genome shotgun (WGS) entry which is preliminary data.</text>
</comment>
<keyword evidence="2" id="KW-1185">Reference proteome</keyword>
<reference evidence="1 2" key="1">
    <citation type="submission" date="2016-09" db="EMBL/GenBank/DDBJ databases">
        <title>Draft Genome Sequence of four Alteromonas macleodii strains isolated from copper coupons and grown long-term at elevated copper levels.</title>
        <authorList>
            <person name="Cusick K."/>
            <person name="Dale J."/>
            <person name="Little B."/>
            <person name="Biffinger J."/>
        </authorList>
    </citation>
    <scope>NUCLEOTIDE SEQUENCE [LARGE SCALE GENOMIC DNA]</scope>
    <source>
        <strain evidence="1 2">KCP01</strain>
    </source>
</reference>
<accession>A0AB36FMW7</accession>
<gene>
    <name evidence="1" type="ORF">BFV95_4541</name>
</gene>
<protein>
    <submittedName>
        <fullName evidence="1">Uncharacterized protein</fullName>
    </submittedName>
</protein>
<dbReference type="AlphaFoldDB" id="A0AB36FMW7"/>
<dbReference type="Proteomes" id="UP000095392">
    <property type="component" value="Unassembled WGS sequence"/>
</dbReference>
<sequence>MWVGCLHRPNSIASAVFNRCPLYANKGRKKPLADERDQT</sequence>
<dbReference type="EMBL" id="MIPY01000058">
    <property type="protein sequence ID" value="OES24782.1"/>
    <property type="molecule type" value="Genomic_DNA"/>
</dbReference>
<proteinExistence type="predicted"/>
<organism evidence="1 2">
    <name type="scientific">Alteromonas macleodii</name>
    <name type="common">Pseudoalteromonas macleodii</name>
    <dbReference type="NCBI Taxonomy" id="28108"/>
    <lineage>
        <taxon>Bacteria</taxon>
        <taxon>Pseudomonadati</taxon>
        <taxon>Pseudomonadota</taxon>
        <taxon>Gammaproteobacteria</taxon>
        <taxon>Alteromonadales</taxon>
        <taxon>Alteromonadaceae</taxon>
        <taxon>Alteromonas/Salinimonas group</taxon>
        <taxon>Alteromonas</taxon>
    </lineage>
</organism>
<evidence type="ECO:0000313" key="1">
    <source>
        <dbReference type="EMBL" id="OES24782.1"/>
    </source>
</evidence>
<evidence type="ECO:0000313" key="2">
    <source>
        <dbReference type="Proteomes" id="UP000095392"/>
    </source>
</evidence>